<name>A0ACC0I7I6_9ERIC</name>
<dbReference type="EMBL" id="CM045759">
    <property type="protein sequence ID" value="KAI8020276.1"/>
    <property type="molecule type" value="Genomic_DNA"/>
</dbReference>
<accession>A0ACC0I7I6</accession>
<sequence>MHALNGPKYFSTIIAVVMRTGNDLKWGKTWKIMATTSSGVAIFASTYWDIVIDWGLLRRNSRNPWLRDKLLVSNKSVYFVAIVSMTCLSRIGQP</sequence>
<organism evidence="1 2">
    <name type="scientific">Camellia lanceoleosa</name>
    <dbReference type="NCBI Taxonomy" id="1840588"/>
    <lineage>
        <taxon>Eukaryota</taxon>
        <taxon>Viridiplantae</taxon>
        <taxon>Streptophyta</taxon>
        <taxon>Embryophyta</taxon>
        <taxon>Tracheophyta</taxon>
        <taxon>Spermatophyta</taxon>
        <taxon>Magnoliopsida</taxon>
        <taxon>eudicotyledons</taxon>
        <taxon>Gunneridae</taxon>
        <taxon>Pentapetalae</taxon>
        <taxon>asterids</taxon>
        <taxon>Ericales</taxon>
        <taxon>Theaceae</taxon>
        <taxon>Camellia</taxon>
    </lineage>
</organism>
<keyword evidence="2" id="KW-1185">Reference proteome</keyword>
<proteinExistence type="predicted"/>
<reference evidence="1 2" key="1">
    <citation type="journal article" date="2022" name="Plant J.">
        <title>Chromosome-level genome of Camellia lanceoleosa provides a valuable resource for understanding genome evolution and self-incompatibility.</title>
        <authorList>
            <person name="Gong W."/>
            <person name="Xiao S."/>
            <person name="Wang L."/>
            <person name="Liao Z."/>
            <person name="Chang Y."/>
            <person name="Mo W."/>
            <person name="Hu G."/>
            <person name="Li W."/>
            <person name="Zhao G."/>
            <person name="Zhu H."/>
            <person name="Hu X."/>
            <person name="Ji K."/>
            <person name="Xiang X."/>
            <person name="Song Q."/>
            <person name="Yuan D."/>
            <person name="Jin S."/>
            <person name="Zhang L."/>
        </authorList>
    </citation>
    <scope>NUCLEOTIDE SEQUENCE [LARGE SCALE GENOMIC DNA]</scope>
    <source>
        <strain evidence="1">SQ_2022a</strain>
    </source>
</reference>
<evidence type="ECO:0000313" key="2">
    <source>
        <dbReference type="Proteomes" id="UP001060215"/>
    </source>
</evidence>
<protein>
    <submittedName>
        <fullName evidence="1">Uncharacterized protein</fullName>
    </submittedName>
</protein>
<dbReference type="Proteomes" id="UP001060215">
    <property type="component" value="Chromosome 2"/>
</dbReference>
<evidence type="ECO:0000313" key="1">
    <source>
        <dbReference type="EMBL" id="KAI8020276.1"/>
    </source>
</evidence>
<gene>
    <name evidence="1" type="ORF">LOK49_LG04G03851</name>
</gene>
<comment type="caution">
    <text evidence="1">The sequence shown here is derived from an EMBL/GenBank/DDBJ whole genome shotgun (WGS) entry which is preliminary data.</text>
</comment>